<dbReference type="GO" id="GO:0019867">
    <property type="term" value="C:outer membrane"/>
    <property type="evidence" value="ECO:0007669"/>
    <property type="project" value="InterPro"/>
</dbReference>
<dbReference type="CDD" id="cd22786">
    <property type="entry name" value="DPBB_YuiC-like"/>
    <property type="match status" value="1"/>
</dbReference>
<dbReference type="InterPro" id="IPR010611">
    <property type="entry name" value="3D_dom"/>
</dbReference>
<keyword evidence="6" id="KW-0378">Hydrolase</keyword>
<sequence>MKNLIPKKIKQVGILVGALLMLLSVLPVNLLGVTKVDADSSQTEVNQEIQNFQAQLDSKLAQANKIYSQAQEAQQKVNQSKSKITELETGISETENDVVQLKASVAKQMRAMQANGGGTLSYIDIVASSKNLSDMVMRLTNLHVVLTAESDQAKSLIEKEESLKTMKVKLEESQETLVKNQNDYQGQVDALQSNISGLKDKISSNKQLLSEMQAKAAAEQKARDEALAKSVADVKAKAAAKAATKAEQEKTKDSSSSESNNSVSTQTPADTNSNTTTNNNNSSSTTSGGRTLNVEATAYALNGITATGIDLSKNPICIAVDPSVIPLNSLVEVPGYGIAIAGDTGGAIIGNIIDVHFPSNDQAIAWGRKNIQITVLS</sequence>
<feature type="domain" description="3D" evidence="4">
    <location>
        <begin position="317"/>
        <end position="376"/>
    </location>
</feature>
<dbReference type="GO" id="GO:0008233">
    <property type="term" value="F:peptidase activity"/>
    <property type="evidence" value="ECO:0007669"/>
    <property type="project" value="UniProtKB-KW"/>
</dbReference>
<dbReference type="Gene3D" id="6.10.250.3150">
    <property type="match status" value="1"/>
</dbReference>
<dbReference type="PATRIC" id="fig|1234873.3.peg.391"/>
<evidence type="ECO:0000256" key="2">
    <source>
        <dbReference type="SAM" id="Coils"/>
    </source>
</evidence>
<dbReference type="GO" id="GO:0006508">
    <property type="term" value="P:proteolysis"/>
    <property type="evidence" value="ECO:0007669"/>
    <property type="project" value="UniProtKB-KW"/>
</dbReference>
<feature type="region of interest" description="Disordered" evidence="3">
    <location>
        <begin position="243"/>
        <end position="289"/>
    </location>
</feature>
<accession>T0WRZ8</accession>
<feature type="coiled-coil region" evidence="2">
    <location>
        <begin position="156"/>
        <end position="229"/>
    </location>
</feature>
<gene>
    <name evidence="6" type="ORF">LLT3_12300</name>
</gene>
<keyword evidence="2" id="KW-0175">Coiled coil</keyword>
<dbReference type="InterPro" id="IPR057309">
    <property type="entry name" value="PcsB_CC"/>
</dbReference>
<evidence type="ECO:0000259" key="4">
    <source>
        <dbReference type="Pfam" id="PF06725"/>
    </source>
</evidence>
<evidence type="ECO:0000256" key="3">
    <source>
        <dbReference type="SAM" id="MobiDB-lite"/>
    </source>
</evidence>
<dbReference type="GO" id="GO:0004553">
    <property type="term" value="F:hydrolase activity, hydrolyzing O-glycosyl compounds"/>
    <property type="evidence" value="ECO:0007669"/>
    <property type="project" value="InterPro"/>
</dbReference>
<dbReference type="EMBL" id="ATBE01000021">
    <property type="protein sequence ID" value="EQC95989.1"/>
    <property type="molecule type" value="Genomic_DNA"/>
</dbReference>
<organism evidence="6 7">
    <name type="scientific">Lactococcus cremoris subsp. cremoris TIFN3</name>
    <dbReference type="NCBI Taxonomy" id="1234873"/>
    <lineage>
        <taxon>Bacteria</taxon>
        <taxon>Bacillati</taxon>
        <taxon>Bacillota</taxon>
        <taxon>Bacilli</taxon>
        <taxon>Lactobacillales</taxon>
        <taxon>Streptococcaceae</taxon>
        <taxon>Lactococcus</taxon>
        <taxon>Lactococcus cremoris subsp. cremoris</taxon>
    </lineage>
</organism>
<keyword evidence="1" id="KW-0732">Signal</keyword>
<feature type="compositionally biased region" description="Low complexity" evidence="3">
    <location>
        <begin position="271"/>
        <end position="287"/>
    </location>
</feature>
<evidence type="ECO:0000256" key="1">
    <source>
        <dbReference type="ARBA" id="ARBA00022729"/>
    </source>
</evidence>
<proteinExistence type="predicted"/>
<dbReference type="Proteomes" id="UP000015664">
    <property type="component" value="Unassembled WGS sequence"/>
</dbReference>
<dbReference type="AlphaFoldDB" id="T0WRZ8"/>
<protein>
    <submittedName>
        <fullName evidence="6">Aspartate protease</fullName>
    </submittedName>
</protein>
<dbReference type="GO" id="GO:0009254">
    <property type="term" value="P:peptidoglycan turnover"/>
    <property type="evidence" value="ECO:0007669"/>
    <property type="project" value="InterPro"/>
</dbReference>
<evidence type="ECO:0000313" key="6">
    <source>
        <dbReference type="EMBL" id="EQC95989.1"/>
    </source>
</evidence>
<dbReference type="Pfam" id="PF24568">
    <property type="entry name" value="CC_PcsB"/>
    <property type="match status" value="1"/>
</dbReference>
<dbReference type="PANTHER" id="PTHR39160">
    <property type="entry name" value="CELL WALL-BINDING PROTEIN YOCH"/>
    <property type="match status" value="1"/>
</dbReference>
<feature type="domain" description="Peptidoglycan hydrolase PcsB coiled-coil" evidence="5">
    <location>
        <begin position="91"/>
        <end position="164"/>
    </location>
</feature>
<name>T0WRZ8_LACLC</name>
<feature type="compositionally biased region" description="Basic and acidic residues" evidence="3">
    <location>
        <begin position="244"/>
        <end position="255"/>
    </location>
</feature>
<reference evidence="6 7" key="1">
    <citation type="journal article" date="2013" name="ISME J.">
        <title>Multifactorial diversity sustains microbial community stability.</title>
        <authorList>
            <person name="Erkus O."/>
            <person name="de Jager V.C."/>
            <person name="Spus M."/>
            <person name="van Alen-Boerrigter I.J."/>
            <person name="van Rijswijck I.M."/>
            <person name="Hazelwood L."/>
            <person name="Janssen P.W."/>
            <person name="van Hijum S.A."/>
            <person name="Kleerebezem M."/>
            <person name="Smid E.J."/>
        </authorList>
    </citation>
    <scope>NUCLEOTIDE SEQUENCE [LARGE SCALE GENOMIC DNA]</scope>
    <source>
        <strain evidence="6 7">TIFN3</strain>
    </source>
</reference>
<dbReference type="InterPro" id="IPR051933">
    <property type="entry name" value="Resuscitation_pf_RpfB"/>
</dbReference>
<keyword evidence="6" id="KW-0645">Protease</keyword>
<evidence type="ECO:0000313" key="7">
    <source>
        <dbReference type="Proteomes" id="UP000015664"/>
    </source>
</evidence>
<comment type="caution">
    <text evidence="6">The sequence shown here is derived from an EMBL/GenBank/DDBJ whole genome shotgun (WGS) entry which is preliminary data.</text>
</comment>
<dbReference type="Pfam" id="PF06725">
    <property type="entry name" value="3D"/>
    <property type="match status" value="1"/>
</dbReference>
<feature type="coiled-coil region" evidence="2">
    <location>
        <begin position="63"/>
        <end position="104"/>
    </location>
</feature>
<evidence type="ECO:0000259" key="5">
    <source>
        <dbReference type="Pfam" id="PF24568"/>
    </source>
</evidence>
<dbReference type="PANTHER" id="PTHR39160:SF6">
    <property type="entry name" value="CELL WALL-BINDING PROTEIN YOCH"/>
    <property type="match status" value="1"/>
</dbReference>